<dbReference type="KEGG" id="gaw:V144x_37170"/>
<name>A0A517VZ00_9PLAN</name>
<dbReference type="Proteomes" id="UP000318704">
    <property type="component" value="Chromosome"/>
</dbReference>
<organism evidence="1 2">
    <name type="scientific">Gimesia aquarii</name>
    <dbReference type="NCBI Taxonomy" id="2527964"/>
    <lineage>
        <taxon>Bacteria</taxon>
        <taxon>Pseudomonadati</taxon>
        <taxon>Planctomycetota</taxon>
        <taxon>Planctomycetia</taxon>
        <taxon>Planctomycetales</taxon>
        <taxon>Planctomycetaceae</taxon>
        <taxon>Gimesia</taxon>
    </lineage>
</organism>
<gene>
    <name evidence="1" type="ORF">V144x_37170</name>
</gene>
<protein>
    <submittedName>
        <fullName evidence="1">Uncharacterized protein</fullName>
    </submittedName>
</protein>
<evidence type="ECO:0000313" key="2">
    <source>
        <dbReference type="Proteomes" id="UP000318704"/>
    </source>
</evidence>
<evidence type="ECO:0000313" key="1">
    <source>
        <dbReference type="EMBL" id="QDT98231.1"/>
    </source>
</evidence>
<dbReference type="RefSeq" id="WP_144986720.1">
    <property type="nucleotide sequence ID" value="NZ_CP037920.1"/>
</dbReference>
<accession>A0A517VZ00</accession>
<reference evidence="1 2" key="1">
    <citation type="submission" date="2019-03" db="EMBL/GenBank/DDBJ databases">
        <title>Deep-cultivation of Planctomycetes and their phenomic and genomic characterization uncovers novel biology.</title>
        <authorList>
            <person name="Wiegand S."/>
            <person name="Jogler M."/>
            <person name="Boedeker C."/>
            <person name="Pinto D."/>
            <person name="Vollmers J."/>
            <person name="Rivas-Marin E."/>
            <person name="Kohn T."/>
            <person name="Peeters S.H."/>
            <person name="Heuer A."/>
            <person name="Rast P."/>
            <person name="Oberbeckmann S."/>
            <person name="Bunk B."/>
            <person name="Jeske O."/>
            <person name="Meyerdierks A."/>
            <person name="Storesund J.E."/>
            <person name="Kallscheuer N."/>
            <person name="Luecker S."/>
            <person name="Lage O.M."/>
            <person name="Pohl T."/>
            <person name="Merkel B.J."/>
            <person name="Hornburger P."/>
            <person name="Mueller R.-W."/>
            <person name="Bruemmer F."/>
            <person name="Labrenz M."/>
            <person name="Spormann A.M."/>
            <person name="Op den Camp H."/>
            <person name="Overmann J."/>
            <person name="Amann R."/>
            <person name="Jetten M.S.M."/>
            <person name="Mascher T."/>
            <person name="Medema M.H."/>
            <person name="Devos D.P."/>
            <person name="Kaster A.-K."/>
            <person name="Ovreas L."/>
            <person name="Rohde M."/>
            <person name="Galperin M.Y."/>
            <person name="Jogler C."/>
        </authorList>
    </citation>
    <scope>NUCLEOTIDE SEQUENCE [LARGE SCALE GENOMIC DNA]</scope>
    <source>
        <strain evidence="1 2">V144</strain>
    </source>
</reference>
<dbReference type="EMBL" id="CP037920">
    <property type="protein sequence ID" value="QDT98231.1"/>
    <property type="molecule type" value="Genomic_DNA"/>
</dbReference>
<proteinExistence type="predicted"/>
<sequence length="215" mass="24558">MWNWIKRIFSRETSDEAAAEQWYEEKSNLMEHVLGKEHDMVMHSLIPYAVGGALHGYYYPNGIEGVGIATKELSTLPGKGSRNDFFDCYELVMFTREKFSFEEALDKSTSFGQIHHHLKAILNVVAPYSAQATLNPAETCEFPEDMEEIGGKCLIFDRYGSFSDSELNSFGMMVVIEVFRREMNYARKKGGNSLIKRLKKAGHYPYSDLDRDPVV</sequence>
<dbReference type="AlphaFoldDB" id="A0A517VZ00"/>